<sequence>MGISEVFDFKLYLVNTPNIEAADPEDNADFVFIDTNLSNRIFTFEGNNYTLELTGFNPDVSPKSIKFP</sequence>
<dbReference type="InterPro" id="IPR047995">
    <property type="entry name" value="Choice_anch_K"/>
</dbReference>
<dbReference type="NCBIfam" id="NF038131">
    <property type="entry name" value="choice_anch_K"/>
    <property type="match status" value="1"/>
</dbReference>
<proteinExistence type="predicted"/>
<reference evidence="1" key="1">
    <citation type="submission" date="2022-04" db="EMBL/GenBank/DDBJ databases">
        <title>Complete genome sequence of a cyanobacterium, Nostoc sp. SO-36, isolated in Antarctica.</title>
        <authorList>
            <person name="Kanesaki Y."/>
            <person name="Effendi D."/>
            <person name="Sakamoto T."/>
            <person name="Ohtani S."/>
            <person name="Awai K."/>
        </authorList>
    </citation>
    <scope>NUCLEOTIDE SEQUENCE</scope>
    <source>
        <strain evidence="1">SO-36</strain>
    </source>
</reference>
<dbReference type="EMBL" id="AP025732">
    <property type="protein sequence ID" value="BDI19815.1"/>
    <property type="molecule type" value="Genomic_DNA"/>
</dbReference>
<dbReference type="Proteomes" id="UP001055453">
    <property type="component" value="Chromosome"/>
</dbReference>
<gene>
    <name evidence="1" type="ORF">ANSO36C_56170</name>
</gene>
<name>A0ABM7Z9D7_NOSCO</name>
<keyword evidence="2" id="KW-1185">Reference proteome</keyword>
<evidence type="ECO:0000313" key="2">
    <source>
        <dbReference type="Proteomes" id="UP001055453"/>
    </source>
</evidence>
<accession>A0ABM7Z9D7</accession>
<evidence type="ECO:0000313" key="1">
    <source>
        <dbReference type="EMBL" id="BDI19815.1"/>
    </source>
</evidence>
<protein>
    <submittedName>
        <fullName evidence="1">Uncharacterized protein</fullName>
    </submittedName>
</protein>
<organism evidence="1 2">
    <name type="scientific">Nostoc cf. commune SO-36</name>
    <dbReference type="NCBI Taxonomy" id="449208"/>
    <lineage>
        <taxon>Bacteria</taxon>
        <taxon>Bacillati</taxon>
        <taxon>Cyanobacteriota</taxon>
        <taxon>Cyanophyceae</taxon>
        <taxon>Nostocales</taxon>
        <taxon>Nostocaceae</taxon>
        <taxon>Nostoc</taxon>
    </lineage>
</organism>